<feature type="transmembrane region" description="Helical" evidence="5">
    <location>
        <begin position="421"/>
        <end position="440"/>
    </location>
</feature>
<dbReference type="InterPro" id="IPR027417">
    <property type="entry name" value="P-loop_NTPase"/>
</dbReference>
<dbReference type="Gene3D" id="3.40.50.300">
    <property type="entry name" value="P-loop containing nucleotide triphosphate hydrolases"/>
    <property type="match status" value="1"/>
</dbReference>
<dbReference type="Proteomes" id="UP000467700">
    <property type="component" value="Unassembled WGS sequence"/>
</dbReference>
<proteinExistence type="predicted"/>
<protein>
    <recommendedName>
        <fullName evidence="6">ABC transporter domain-containing protein</fullName>
    </recommendedName>
</protein>
<feature type="transmembrane region" description="Helical" evidence="5">
    <location>
        <begin position="90"/>
        <end position="108"/>
    </location>
</feature>
<evidence type="ECO:0000313" key="7">
    <source>
        <dbReference type="EMBL" id="CAA7265337.1"/>
    </source>
</evidence>
<evidence type="ECO:0000256" key="1">
    <source>
        <dbReference type="ARBA" id="ARBA00022448"/>
    </source>
</evidence>
<sequence>MSMLLGCSGKLRSEFGITSYDVHGTTIEDIFLDLVAQNELEGFEEHAEQGIPPAPASFGNLNLSDGRRRTPWGQATTIFHKRALIVRRSWLAPLLALAVAISGAWWPVRFVNGGVMSCGHQPFFDSAPSFWPPRLSENTLFAAPSSLVTMLNASVPEVFRDWRNASVDPFKAVADKDAFISAISSHYKNFSTSGGIYLDLSANEAIVAHRMSTYNLRLFNILSNAIYEHALNATSSRSGSRRIVTSFTTLPEMSTESLYTLQWLAIFGAAMAVFPAFFAIYIAKERHSSVQAMQVANGLANPLGLWLGHLMFDSLFTVFAATWITIVYGVIRDKFQGIGLLWLVMCLNGFVGTLLAYIVAILVKSPLGAFGVMVVSQFIIFLVRKSLEVLHRLTGSQLYLTGYIVTLFSVTPREVPRTMNILHFTLALVAPINSLVRAAFVSVNQFFLLCDGENITSGAGLISITRYGGPILRSAALYPVLLLVPCKPLHADVIVEAEHANSPSTDDPLRMLGVSKSYDGNKVVDDVSFTIPHNSLFVLLGPNGAGKTTTFDVIHGQQLPDMGDVLVNNTSVVFNTKNARVFFGVCPQSTAIDAHLTVREHLMIYGRLKGLNSGGELRRNVEELMAATELDQYANRLATKPSGGNQRKLALAIALIGNPPVVLVDEYSTGIDAKMKRELWAMLRHVTNNKAVFLTTHSMEEASYLATKVGIMSRRMLAVGTPHELESRTASYEVHFPCHTRDDFVKVQSAMTHIPGARMVDDIATRFEVPIGSVEDERSGVTSVASLFELLAKEQGFPEFTVGKSTLETAFIRIINDDMDSNSASEDRPKSKKIWGLC</sequence>
<feature type="transmembrane region" description="Helical" evidence="5">
    <location>
        <begin position="389"/>
        <end position="409"/>
    </location>
</feature>
<keyword evidence="3" id="KW-0547">Nucleotide-binding</keyword>
<dbReference type="PANTHER" id="PTHR19229">
    <property type="entry name" value="ATP-BINDING CASSETTE TRANSPORTER SUBFAMILY A ABCA"/>
    <property type="match status" value="1"/>
</dbReference>
<feature type="domain" description="ABC transporter" evidence="6">
    <location>
        <begin position="509"/>
        <end position="738"/>
    </location>
</feature>
<dbReference type="GO" id="GO:0005524">
    <property type="term" value="F:ATP binding"/>
    <property type="evidence" value="ECO:0007669"/>
    <property type="project" value="UniProtKB-KW"/>
</dbReference>
<dbReference type="InterPro" id="IPR003593">
    <property type="entry name" value="AAA+_ATPase"/>
</dbReference>
<evidence type="ECO:0000256" key="3">
    <source>
        <dbReference type="ARBA" id="ARBA00022741"/>
    </source>
</evidence>
<dbReference type="AlphaFoldDB" id="A0A8S0WLH8"/>
<dbReference type="EMBL" id="CACVBS010000048">
    <property type="protein sequence ID" value="CAA7265337.1"/>
    <property type="molecule type" value="Genomic_DNA"/>
</dbReference>
<evidence type="ECO:0000256" key="2">
    <source>
        <dbReference type="ARBA" id="ARBA00022737"/>
    </source>
</evidence>
<dbReference type="GO" id="GO:0140359">
    <property type="term" value="F:ABC-type transporter activity"/>
    <property type="evidence" value="ECO:0007669"/>
    <property type="project" value="InterPro"/>
</dbReference>
<dbReference type="InterPro" id="IPR026082">
    <property type="entry name" value="ABCA"/>
</dbReference>
<dbReference type="CDD" id="cd03263">
    <property type="entry name" value="ABC_subfamily_A"/>
    <property type="match status" value="1"/>
</dbReference>
<keyword evidence="8" id="KW-1185">Reference proteome</keyword>
<keyword evidence="5" id="KW-0812">Transmembrane</keyword>
<dbReference type="SUPFAM" id="SSF52540">
    <property type="entry name" value="P-loop containing nucleoside triphosphate hydrolases"/>
    <property type="match status" value="1"/>
</dbReference>
<reference evidence="7 8" key="1">
    <citation type="submission" date="2020-01" db="EMBL/GenBank/DDBJ databases">
        <authorList>
            <person name="Gupta K D."/>
        </authorList>
    </citation>
    <scope>NUCLEOTIDE SEQUENCE [LARGE SCALE GENOMIC DNA]</scope>
</reference>
<keyword evidence="4" id="KW-0067">ATP-binding</keyword>
<dbReference type="OrthoDB" id="8061355at2759"/>
<keyword evidence="5" id="KW-0472">Membrane</keyword>
<dbReference type="GO" id="GO:0005319">
    <property type="term" value="F:lipid transporter activity"/>
    <property type="evidence" value="ECO:0007669"/>
    <property type="project" value="TreeGrafter"/>
</dbReference>
<feature type="transmembrane region" description="Helical" evidence="5">
    <location>
        <begin position="261"/>
        <end position="282"/>
    </location>
</feature>
<keyword evidence="5" id="KW-1133">Transmembrane helix</keyword>
<dbReference type="InterPro" id="IPR003439">
    <property type="entry name" value="ABC_transporter-like_ATP-bd"/>
</dbReference>
<dbReference type="Pfam" id="PF00005">
    <property type="entry name" value="ABC_tran"/>
    <property type="match status" value="1"/>
</dbReference>
<evidence type="ECO:0000313" key="8">
    <source>
        <dbReference type="Proteomes" id="UP000467700"/>
    </source>
</evidence>
<evidence type="ECO:0000256" key="5">
    <source>
        <dbReference type="SAM" id="Phobius"/>
    </source>
</evidence>
<feature type="transmembrane region" description="Helical" evidence="5">
    <location>
        <begin position="337"/>
        <end position="360"/>
    </location>
</feature>
<feature type="transmembrane region" description="Helical" evidence="5">
    <location>
        <begin position="367"/>
        <end position="383"/>
    </location>
</feature>
<name>A0A8S0WLH8_CYCAE</name>
<keyword evidence="2" id="KW-0677">Repeat</keyword>
<dbReference type="PROSITE" id="PS50893">
    <property type="entry name" value="ABC_TRANSPORTER_2"/>
    <property type="match status" value="1"/>
</dbReference>
<organism evidence="7 8">
    <name type="scientific">Cyclocybe aegerita</name>
    <name type="common">Black poplar mushroom</name>
    <name type="synonym">Agrocybe aegerita</name>
    <dbReference type="NCBI Taxonomy" id="1973307"/>
    <lineage>
        <taxon>Eukaryota</taxon>
        <taxon>Fungi</taxon>
        <taxon>Dikarya</taxon>
        <taxon>Basidiomycota</taxon>
        <taxon>Agaricomycotina</taxon>
        <taxon>Agaricomycetes</taxon>
        <taxon>Agaricomycetidae</taxon>
        <taxon>Agaricales</taxon>
        <taxon>Agaricineae</taxon>
        <taxon>Bolbitiaceae</taxon>
        <taxon>Cyclocybe</taxon>
    </lineage>
</organism>
<dbReference type="SMART" id="SM00382">
    <property type="entry name" value="AAA"/>
    <property type="match status" value="1"/>
</dbReference>
<dbReference type="GO" id="GO:0016020">
    <property type="term" value="C:membrane"/>
    <property type="evidence" value="ECO:0007669"/>
    <property type="project" value="UniProtKB-SubCell"/>
</dbReference>
<comment type="caution">
    <text evidence="7">The sequence shown here is derived from an EMBL/GenBank/DDBJ whole genome shotgun (WGS) entry which is preliminary data.</text>
</comment>
<feature type="transmembrane region" description="Helical" evidence="5">
    <location>
        <begin position="303"/>
        <end position="331"/>
    </location>
</feature>
<dbReference type="PANTHER" id="PTHR19229:SF36">
    <property type="entry name" value="ATP-BINDING CASSETTE SUB-FAMILY A MEMBER 2"/>
    <property type="match status" value="1"/>
</dbReference>
<accession>A0A8S0WLH8</accession>
<gene>
    <name evidence="7" type="ORF">AAE3_LOCUS7562</name>
</gene>
<evidence type="ECO:0000256" key="4">
    <source>
        <dbReference type="ARBA" id="ARBA00022840"/>
    </source>
</evidence>
<evidence type="ECO:0000259" key="6">
    <source>
        <dbReference type="PROSITE" id="PS50893"/>
    </source>
</evidence>
<dbReference type="GO" id="GO:0016887">
    <property type="term" value="F:ATP hydrolysis activity"/>
    <property type="evidence" value="ECO:0007669"/>
    <property type="project" value="InterPro"/>
</dbReference>
<keyword evidence="1" id="KW-0813">Transport</keyword>